<dbReference type="SMART" id="SM00145">
    <property type="entry name" value="PI3Ka"/>
    <property type="match status" value="1"/>
</dbReference>
<keyword evidence="5" id="KW-0418">Kinase</keyword>
<dbReference type="Gene3D" id="3.30.1010.10">
    <property type="entry name" value="Phosphatidylinositol 3-kinase Catalytic Subunit, Chain A, domain 4"/>
    <property type="match status" value="1"/>
</dbReference>
<keyword evidence="6" id="KW-0067">ATP-binding</keyword>
<feature type="domain" description="PIK helical" evidence="9">
    <location>
        <begin position="1"/>
        <end position="270"/>
    </location>
</feature>
<dbReference type="InterPro" id="IPR008290">
    <property type="entry name" value="PI3K_Vps34"/>
</dbReference>
<dbReference type="Gene3D" id="1.10.1070.11">
    <property type="entry name" value="Phosphatidylinositol 3-/4-kinase, catalytic domain"/>
    <property type="match status" value="1"/>
</dbReference>
<dbReference type="InterPro" id="IPR000403">
    <property type="entry name" value="PI3/4_kinase_cat_dom"/>
</dbReference>
<reference evidence="10" key="1">
    <citation type="submission" date="2014-05" db="EMBL/GenBank/DDBJ databases">
        <authorList>
            <person name="Chronopoulou M."/>
        </authorList>
    </citation>
    <scope>NUCLEOTIDE SEQUENCE</scope>
    <source>
        <tissue evidence="10">Whole organism</tissue>
    </source>
</reference>
<dbReference type="CDD" id="cd00896">
    <property type="entry name" value="PI3Kc_III"/>
    <property type="match status" value="1"/>
</dbReference>
<dbReference type="PIRSF" id="PIRSF000587">
    <property type="entry name" value="PI3K_Vps34"/>
    <property type="match status" value="1"/>
</dbReference>
<dbReference type="PROSITE" id="PS00916">
    <property type="entry name" value="PI3_4_KINASE_2"/>
    <property type="match status" value="1"/>
</dbReference>
<evidence type="ECO:0000259" key="8">
    <source>
        <dbReference type="PROSITE" id="PS50290"/>
    </source>
</evidence>
<evidence type="ECO:0000259" key="9">
    <source>
        <dbReference type="PROSITE" id="PS51545"/>
    </source>
</evidence>
<evidence type="ECO:0000256" key="1">
    <source>
        <dbReference type="ARBA" id="ARBA00012073"/>
    </source>
</evidence>
<keyword evidence="3" id="KW-0808">Transferase</keyword>
<dbReference type="GO" id="GO:0000407">
    <property type="term" value="C:phagophore assembly site"/>
    <property type="evidence" value="ECO:0007669"/>
    <property type="project" value="TreeGrafter"/>
</dbReference>
<dbReference type="GO" id="GO:0000045">
    <property type="term" value="P:autophagosome assembly"/>
    <property type="evidence" value="ECO:0007669"/>
    <property type="project" value="TreeGrafter"/>
</dbReference>
<dbReference type="PROSITE" id="PS50290">
    <property type="entry name" value="PI3_4_KINASE_3"/>
    <property type="match status" value="1"/>
</dbReference>
<dbReference type="InterPro" id="IPR036940">
    <property type="entry name" value="PI3/4_kinase_cat_sf"/>
</dbReference>
<dbReference type="Pfam" id="PF00613">
    <property type="entry name" value="PI3Ka"/>
    <property type="match status" value="1"/>
</dbReference>
<dbReference type="GO" id="GO:0048015">
    <property type="term" value="P:phosphatidylinositol-mediated signaling"/>
    <property type="evidence" value="ECO:0007669"/>
    <property type="project" value="TreeGrafter"/>
</dbReference>
<evidence type="ECO:0000256" key="7">
    <source>
        <dbReference type="ARBA" id="ARBA00029930"/>
    </source>
</evidence>
<dbReference type="GO" id="GO:0034272">
    <property type="term" value="C:phosphatidylinositol 3-kinase complex, class III, type II"/>
    <property type="evidence" value="ECO:0007669"/>
    <property type="project" value="TreeGrafter"/>
</dbReference>
<feature type="domain" description="PI3K/PI4K catalytic" evidence="8">
    <location>
        <begin position="348"/>
        <end position="613"/>
    </location>
</feature>
<dbReference type="GO" id="GO:0005777">
    <property type="term" value="C:peroxisome"/>
    <property type="evidence" value="ECO:0007669"/>
    <property type="project" value="TreeGrafter"/>
</dbReference>
<dbReference type="EMBL" id="HACA01002110">
    <property type="protein sequence ID" value="CDW19471.1"/>
    <property type="molecule type" value="Transcribed_RNA"/>
</dbReference>
<sequence length="629" mass="72478">MVLSTEERTTMISSWLKDFKIRPDVLTASTNPKTTECPELEPFIIAPSTDNKLTNEDGAALIIPENKGKLHDDIVHKSLFLLKSKNTRRRKFAVYLLKKLPLEKLDLYLPQLVQALRLEDFEKIKEDLHLQLLERYDEEYRSDRIRQTIKSIITKLFKFSDLRRVVSYENIVKLDDVMKKKEKYKRVQSWTNSGDLGQSDEEYDEILCSFFGEEESQDLSSFLIEICTQDAKLSNSFYWYLMIECESQQNTGLIDIQEMYIIVLKRFLMKLEQGSIAQRKRHNLLQENFDLINKLSEIFKEAQETGGTRMKKTEKLITKLNEYNKDLYESNKKFLLPTDPTVTFDRFIPEKTVLFKAENMPCKMTLRLSGSFLAYSERHVIYKNGDDLRQDAIILQLIKLFDDIWKDNGLDLKLTPYVVIPTSPEGGFLEYIESKSIANILGEYGSLESYFLSAESGSLSHETKVDNFTKSCAGYSIITYVLGIGDRHLDNLLITPEGKLFHVDFAYILGFDPKPLPPPIKLTKDMIDVMGGSQSKNFTHFVKYCQTAFTLLRRNSALIIELFASSSVPSTYTKISPTKLTNRLNEKFFLEKSEIEASKRIENIIKMSSSAVLASLVEKIHGIAQSMRS</sequence>
<organism evidence="10">
    <name type="scientific">Lepeophtheirus salmonis</name>
    <name type="common">Salmon louse</name>
    <name type="synonym">Caligus salmonis</name>
    <dbReference type="NCBI Taxonomy" id="72036"/>
    <lineage>
        <taxon>Eukaryota</taxon>
        <taxon>Metazoa</taxon>
        <taxon>Ecdysozoa</taxon>
        <taxon>Arthropoda</taxon>
        <taxon>Crustacea</taxon>
        <taxon>Multicrustacea</taxon>
        <taxon>Hexanauplia</taxon>
        <taxon>Copepoda</taxon>
        <taxon>Siphonostomatoida</taxon>
        <taxon>Caligidae</taxon>
        <taxon>Lepeophtheirus</taxon>
    </lineage>
</organism>
<evidence type="ECO:0000256" key="2">
    <source>
        <dbReference type="ARBA" id="ARBA00019787"/>
    </source>
</evidence>
<dbReference type="GO" id="GO:0016303">
    <property type="term" value="F:1-phosphatidylinositol-3-kinase activity"/>
    <property type="evidence" value="ECO:0007669"/>
    <property type="project" value="UniProtKB-EC"/>
</dbReference>
<dbReference type="Pfam" id="PF00454">
    <property type="entry name" value="PI3_PI4_kinase"/>
    <property type="match status" value="1"/>
</dbReference>
<dbReference type="GO" id="GO:0005768">
    <property type="term" value="C:endosome"/>
    <property type="evidence" value="ECO:0007669"/>
    <property type="project" value="TreeGrafter"/>
</dbReference>
<evidence type="ECO:0000256" key="5">
    <source>
        <dbReference type="ARBA" id="ARBA00022777"/>
    </source>
</evidence>
<dbReference type="GO" id="GO:0005524">
    <property type="term" value="F:ATP binding"/>
    <property type="evidence" value="ECO:0007669"/>
    <property type="project" value="UniProtKB-KW"/>
</dbReference>
<dbReference type="InterPro" id="IPR011009">
    <property type="entry name" value="Kinase-like_dom_sf"/>
</dbReference>
<dbReference type="SMART" id="SM00146">
    <property type="entry name" value="PI3Kc"/>
    <property type="match status" value="1"/>
</dbReference>
<dbReference type="Gene3D" id="1.25.40.70">
    <property type="entry name" value="Phosphatidylinositol 3-kinase, accessory domain (PIK)"/>
    <property type="match status" value="1"/>
</dbReference>
<proteinExistence type="predicted"/>
<dbReference type="InterPro" id="IPR001263">
    <property type="entry name" value="PI3K_accessory_dom"/>
</dbReference>
<accession>A0A0K2T209</accession>
<dbReference type="InterPro" id="IPR018936">
    <property type="entry name" value="PI3/4_kinase_CS"/>
</dbReference>
<dbReference type="EC" id="2.7.1.137" evidence="1"/>
<dbReference type="PANTHER" id="PTHR10048">
    <property type="entry name" value="PHOSPHATIDYLINOSITOL KINASE"/>
    <property type="match status" value="1"/>
</dbReference>
<dbReference type="AlphaFoldDB" id="A0A0K2T209"/>
<dbReference type="OrthoDB" id="67688at2759"/>
<dbReference type="InterPro" id="IPR042236">
    <property type="entry name" value="PI3K_accessory_sf"/>
</dbReference>
<evidence type="ECO:0000313" key="10">
    <source>
        <dbReference type="EMBL" id="CDW19471.1"/>
    </source>
</evidence>
<dbReference type="InterPro" id="IPR015433">
    <property type="entry name" value="PI3/4_kinase"/>
</dbReference>
<dbReference type="InterPro" id="IPR057756">
    <property type="entry name" value="PI3-kinase_type3/VPS34_cat"/>
</dbReference>
<protein>
    <recommendedName>
        <fullName evidence="2">Phosphatidylinositol 3-kinase catalytic subunit type 3</fullName>
        <ecNumber evidence="1">2.7.1.137</ecNumber>
    </recommendedName>
    <alternativeName>
        <fullName evidence="7">Phosphoinositide-3-kinase class 3</fullName>
    </alternativeName>
</protein>
<dbReference type="PANTHER" id="PTHR10048:SF7">
    <property type="entry name" value="PHOSPHATIDYLINOSITOL 3-KINASE CATALYTIC SUBUNIT TYPE 3"/>
    <property type="match status" value="1"/>
</dbReference>
<evidence type="ECO:0000256" key="3">
    <source>
        <dbReference type="ARBA" id="ARBA00022679"/>
    </source>
</evidence>
<dbReference type="GO" id="GO:0034271">
    <property type="term" value="C:phosphatidylinositol 3-kinase complex, class III, type I"/>
    <property type="evidence" value="ECO:0007669"/>
    <property type="project" value="TreeGrafter"/>
</dbReference>
<evidence type="ECO:0000256" key="4">
    <source>
        <dbReference type="ARBA" id="ARBA00022741"/>
    </source>
</evidence>
<dbReference type="SUPFAM" id="SSF56112">
    <property type="entry name" value="Protein kinase-like (PK-like)"/>
    <property type="match status" value="1"/>
</dbReference>
<keyword evidence="4" id="KW-0547">Nucleotide-binding</keyword>
<dbReference type="GO" id="GO:0006897">
    <property type="term" value="P:endocytosis"/>
    <property type="evidence" value="ECO:0007669"/>
    <property type="project" value="TreeGrafter"/>
</dbReference>
<dbReference type="InterPro" id="IPR016024">
    <property type="entry name" value="ARM-type_fold"/>
</dbReference>
<name>A0A0K2T209_LEPSM</name>
<dbReference type="SUPFAM" id="SSF48371">
    <property type="entry name" value="ARM repeat"/>
    <property type="match status" value="1"/>
</dbReference>
<dbReference type="PROSITE" id="PS51545">
    <property type="entry name" value="PIK_HELICAL"/>
    <property type="match status" value="1"/>
</dbReference>
<evidence type="ECO:0000256" key="6">
    <source>
        <dbReference type="ARBA" id="ARBA00022840"/>
    </source>
</evidence>